<dbReference type="AlphaFoldDB" id="A0A3N4KAK7"/>
<evidence type="ECO:0000256" key="2">
    <source>
        <dbReference type="ARBA" id="ARBA00004240"/>
    </source>
</evidence>
<dbReference type="GO" id="GO:0005739">
    <property type="term" value="C:mitochondrion"/>
    <property type="evidence" value="ECO:0007669"/>
    <property type="project" value="UniProtKB-SubCell"/>
</dbReference>
<protein>
    <recommendedName>
        <fullName evidence="9">DUF676 domain-containing protein</fullName>
    </recommendedName>
</protein>
<evidence type="ECO:0000313" key="8">
    <source>
        <dbReference type="Proteomes" id="UP000277580"/>
    </source>
</evidence>
<evidence type="ECO:0000256" key="4">
    <source>
        <dbReference type="ARBA" id="ARBA00022824"/>
    </source>
</evidence>
<dbReference type="GO" id="GO:0005783">
    <property type="term" value="C:endoplasmic reticulum"/>
    <property type="evidence" value="ECO:0007669"/>
    <property type="project" value="UniProtKB-SubCell"/>
</dbReference>
<evidence type="ECO:0000256" key="1">
    <source>
        <dbReference type="ARBA" id="ARBA00004173"/>
    </source>
</evidence>
<dbReference type="InterPro" id="IPR052374">
    <property type="entry name" value="SERAC1"/>
</dbReference>
<dbReference type="GO" id="GO:0016020">
    <property type="term" value="C:membrane"/>
    <property type="evidence" value="ECO:0007669"/>
    <property type="project" value="UniProtKB-SubCell"/>
</dbReference>
<evidence type="ECO:0000256" key="6">
    <source>
        <dbReference type="ARBA" id="ARBA00023136"/>
    </source>
</evidence>
<dbReference type="PANTHER" id="PTHR48182:SF2">
    <property type="entry name" value="PROTEIN SERAC1"/>
    <property type="match status" value="1"/>
</dbReference>
<dbReference type="SUPFAM" id="SSF53474">
    <property type="entry name" value="alpha/beta-Hydrolases"/>
    <property type="match status" value="1"/>
</dbReference>
<dbReference type="PANTHER" id="PTHR48182">
    <property type="entry name" value="PROTEIN SERAC1"/>
    <property type="match status" value="1"/>
</dbReference>
<sequence>MALQKRRGSFLDNTLEISKKQKIGEDKGKQTVGRPYATTFRISDIDIKLSKDDVLRHVKERFLTDNDESIQIKGSSLAPSPVDQDRYQVATVTFDKVPSALVDCLGSQIPNPFQIPLGNHRSTTFIESAFIGLTPLNDNSNVNFDVDLIFVTGLAGHAFGSWKATNSYTMWIRDFLEGDIEHRQAPRVRILTYGYDSRLLCNTSTAGITEFAQGLLESVTNARRLSDQQERPIAFVAHSLGGIVALVMASRGTDHHRKVLRATCALICLGVPNRGMRNDELKKMVKGQPNERLISDLGMRSETLQRLHDAFSRIFSLPRNVDHSALAKFSYRDEDYQNLRGRIFDCVDKSVRTIRTRFLSD</sequence>
<gene>
    <name evidence="7" type="ORF">P167DRAFT_497787</name>
</gene>
<feature type="non-terminal residue" evidence="7">
    <location>
        <position position="361"/>
    </location>
</feature>
<dbReference type="EMBL" id="ML119410">
    <property type="protein sequence ID" value="RPB06362.1"/>
    <property type="molecule type" value="Genomic_DNA"/>
</dbReference>
<keyword evidence="8" id="KW-1185">Reference proteome</keyword>
<dbReference type="OrthoDB" id="5086500at2759"/>
<keyword evidence="5" id="KW-0496">Mitochondrion</keyword>
<keyword evidence="6" id="KW-0472">Membrane</keyword>
<name>A0A3N4KAK7_9PEZI</name>
<reference evidence="7 8" key="1">
    <citation type="journal article" date="2018" name="Nat. Ecol. Evol.">
        <title>Pezizomycetes genomes reveal the molecular basis of ectomycorrhizal truffle lifestyle.</title>
        <authorList>
            <person name="Murat C."/>
            <person name="Payen T."/>
            <person name="Noel B."/>
            <person name="Kuo A."/>
            <person name="Morin E."/>
            <person name="Chen J."/>
            <person name="Kohler A."/>
            <person name="Krizsan K."/>
            <person name="Balestrini R."/>
            <person name="Da Silva C."/>
            <person name="Montanini B."/>
            <person name="Hainaut M."/>
            <person name="Levati E."/>
            <person name="Barry K.W."/>
            <person name="Belfiori B."/>
            <person name="Cichocki N."/>
            <person name="Clum A."/>
            <person name="Dockter R.B."/>
            <person name="Fauchery L."/>
            <person name="Guy J."/>
            <person name="Iotti M."/>
            <person name="Le Tacon F."/>
            <person name="Lindquist E.A."/>
            <person name="Lipzen A."/>
            <person name="Malagnac F."/>
            <person name="Mello A."/>
            <person name="Molinier V."/>
            <person name="Miyauchi S."/>
            <person name="Poulain J."/>
            <person name="Riccioni C."/>
            <person name="Rubini A."/>
            <person name="Sitrit Y."/>
            <person name="Splivallo R."/>
            <person name="Traeger S."/>
            <person name="Wang M."/>
            <person name="Zifcakova L."/>
            <person name="Wipf D."/>
            <person name="Zambonelli A."/>
            <person name="Paolocci F."/>
            <person name="Nowrousian M."/>
            <person name="Ottonello S."/>
            <person name="Baldrian P."/>
            <person name="Spatafora J.W."/>
            <person name="Henrissat B."/>
            <person name="Nagy L.G."/>
            <person name="Aury J.M."/>
            <person name="Wincker P."/>
            <person name="Grigoriev I.V."/>
            <person name="Bonfante P."/>
            <person name="Martin F.M."/>
        </authorList>
    </citation>
    <scope>NUCLEOTIDE SEQUENCE [LARGE SCALE GENOMIC DNA]</scope>
    <source>
        <strain evidence="7 8">CCBAS932</strain>
    </source>
</reference>
<evidence type="ECO:0000256" key="3">
    <source>
        <dbReference type="ARBA" id="ARBA00004370"/>
    </source>
</evidence>
<evidence type="ECO:0008006" key="9">
    <source>
        <dbReference type="Google" id="ProtNLM"/>
    </source>
</evidence>
<dbReference type="InterPro" id="IPR029058">
    <property type="entry name" value="AB_hydrolase_fold"/>
</dbReference>
<comment type="subcellular location">
    <subcellularLocation>
        <location evidence="2">Endoplasmic reticulum</location>
    </subcellularLocation>
    <subcellularLocation>
        <location evidence="3">Membrane</location>
    </subcellularLocation>
    <subcellularLocation>
        <location evidence="1">Mitochondrion</location>
    </subcellularLocation>
</comment>
<accession>A0A3N4KAK7</accession>
<organism evidence="7 8">
    <name type="scientific">Morchella conica CCBAS932</name>
    <dbReference type="NCBI Taxonomy" id="1392247"/>
    <lineage>
        <taxon>Eukaryota</taxon>
        <taxon>Fungi</taxon>
        <taxon>Dikarya</taxon>
        <taxon>Ascomycota</taxon>
        <taxon>Pezizomycotina</taxon>
        <taxon>Pezizomycetes</taxon>
        <taxon>Pezizales</taxon>
        <taxon>Morchellaceae</taxon>
        <taxon>Morchella</taxon>
    </lineage>
</organism>
<proteinExistence type="predicted"/>
<dbReference type="Gene3D" id="3.40.50.1820">
    <property type="entry name" value="alpha/beta hydrolase"/>
    <property type="match status" value="1"/>
</dbReference>
<evidence type="ECO:0000313" key="7">
    <source>
        <dbReference type="EMBL" id="RPB06362.1"/>
    </source>
</evidence>
<dbReference type="Proteomes" id="UP000277580">
    <property type="component" value="Unassembled WGS sequence"/>
</dbReference>
<dbReference type="InParanoid" id="A0A3N4KAK7"/>
<evidence type="ECO:0000256" key="5">
    <source>
        <dbReference type="ARBA" id="ARBA00023128"/>
    </source>
</evidence>
<keyword evidence="4" id="KW-0256">Endoplasmic reticulum</keyword>